<dbReference type="Pfam" id="PF18560">
    <property type="entry name" value="Lectin_like"/>
    <property type="match status" value="1"/>
</dbReference>
<dbReference type="SUPFAM" id="SSF54001">
    <property type="entry name" value="Cysteine proteinases"/>
    <property type="match status" value="1"/>
</dbReference>
<dbReference type="Pfam" id="PF00112">
    <property type="entry name" value="Peptidase_C1"/>
    <property type="match status" value="1"/>
</dbReference>
<evidence type="ECO:0000313" key="6">
    <source>
        <dbReference type="Proteomes" id="UP001209681"/>
    </source>
</evidence>
<evidence type="ECO:0000256" key="3">
    <source>
        <dbReference type="SAM" id="SignalP"/>
    </source>
</evidence>
<dbReference type="CDD" id="cd02619">
    <property type="entry name" value="Peptidase_C1"/>
    <property type="match status" value="1"/>
</dbReference>
<reference evidence="5 6" key="1">
    <citation type="submission" date="2022-11" db="EMBL/GenBank/DDBJ databases">
        <title>Desulfobotulus tamanensis H1 sp. nov. - anaerobic, alkaliphilic, sulphate reducing bacterium isolated from terrestrial mud volcano.</title>
        <authorList>
            <person name="Frolova A."/>
            <person name="Merkel A.Y."/>
            <person name="Slobodkin A.I."/>
        </authorList>
    </citation>
    <scope>NUCLEOTIDE SEQUENCE [LARGE SCALE GENOMIC DNA]</scope>
    <source>
        <strain evidence="5 6">H1</strain>
    </source>
</reference>
<dbReference type="PROSITE" id="PS00139">
    <property type="entry name" value="THIOL_PROTEASE_CYS"/>
    <property type="match status" value="1"/>
</dbReference>
<dbReference type="Gene3D" id="3.90.70.10">
    <property type="entry name" value="Cysteine proteinases"/>
    <property type="match status" value="1"/>
</dbReference>
<dbReference type="PANTHER" id="PTHR12411">
    <property type="entry name" value="CYSTEINE PROTEASE FAMILY C1-RELATED"/>
    <property type="match status" value="1"/>
</dbReference>
<keyword evidence="6" id="KW-1185">Reference proteome</keyword>
<proteinExistence type="inferred from homology"/>
<organism evidence="5 6">
    <name type="scientific">Desulfobotulus pelophilus</name>
    <dbReference type="NCBI Taxonomy" id="2823377"/>
    <lineage>
        <taxon>Bacteria</taxon>
        <taxon>Pseudomonadati</taxon>
        <taxon>Thermodesulfobacteriota</taxon>
        <taxon>Desulfobacteria</taxon>
        <taxon>Desulfobacterales</taxon>
        <taxon>Desulfobacteraceae</taxon>
        <taxon>Desulfobotulus</taxon>
    </lineage>
</organism>
<dbReference type="SMART" id="SM00645">
    <property type="entry name" value="Pept_C1"/>
    <property type="match status" value="1"/>
</dbReference>
<dbReference type="RefSeq" id="WP_265423647.1">
    <property type="nucleotide sequence ID" value="NZ_JAPFPW010000002.1"/>
</dbReference>
<dbReference type="InterPro" id="IPR038765">
    <property type="entry name" value="Papain-like_cys_pep_sf"/>
</dbReference>
<comment type="similarity">
    <text evidence="1">Belongs to the peptidase C1 family.</text>
</comment>
<dbReference type="InterPro" id="IPR000169">
    <property type="entry name" value="Pept_cys_AS"/>
</dbReference>
<accession>A0ABT3N5Q1</accession>
<protein>
    <submittedName>
        <fullName evidence="5">Lectin like domain-containing protein</fullName>
    </submittedName>
</protein>
<evidence type="ECO:0000259" key="4">
    <source>
        <dbReference type="SMART" id="SM00645"/>
    </source>
</evidence>
<evidence type="ECO:0000256" key="2">
    <source>
        <dbReference type="SAM" id="MobiDB-lite"/>
    </source>
</evidence>
<feature type="domain" description="Peptidase C1A papain C-terminal" evidence="4">
    <location>
        <begin position="101"/>
        <end position="345"/>
    </location>
</feature>
<feature type="signal peptide" evidence="3">
    <location>
        <begin position="1"/>
        <end position="21"/>
    </location>
</feature>
<dbReference type="Proteomes" id="UP001209681">
    <property type="component" value="Unassembled WGS sequence"/>
</dbReference>
<evidence type="ECO:0000313" key="5">
    <source>
        <dbReference type="EMBL" id="MCW7752784.1"/>
    </source>
</evidence>
<feature type="region of interest" description="Disordered" evidence="2">
    <location>
        <begin position="39"/>
        <end position="71"/>
    </location>
</feature>
<dbReference type="EMBL" id="JAPFPW010000002">
    <property type="protein sequence ID" value="MCW7752784.1"/>
    <property type="molecule type" value="Genomic_DNA"/>
</dbReference>
<dbReference type="InterPro" id="IPR000668">
    <property type="entry name" value="Peptidase_C1A_C"/>
</dbReference>
<comment type="caution">
    <text evidence="5">The sequence shown here is derived from an EMBL/GenBank/DDBJ whole genome shotgun (WGS) entry which is preliminary data.</text>
</comment>
<dbReference type="InterPro" id="IPR025660">
    <property type="entry name" value="Pept_his_AS"/>
</dbReference>
<feature type="chain" id="PRO_5045721386" evidence="3">
    <location>
        <begin position="22"/>
        <end position="551"/>
    </location>
</feature>
<evidence type="ECO:0000256" key="1">
    <source>
        <dbReference type="ARBA" id="ARBA00008455"/>
    </source>
</evidence>
<sequence>MIPKFLYAFLITAALIFPVHGEECNSFSPLNPTFESWTESLQEQKKPNQEKLQAGDGMQVPNKQPISGRRPSPLNLRHLHDQSILPVPESNGQDAYNGSALPATYDLRQHGKVPPVKDQDPWGTCWAFASMGASESNAMVQGWPQPQFSRKHLAWFAYTDMDSHRVGFDAQNPNEIYNEGGDAIRAAAILSRWTGYVADDAVPYEDFDIPPPADIPNTALLKTKLIAPAGQHFVTNTKHLIREYGAVNIYMYVDEDNWDNSFNTQTSAFYYPHDTDEISNHAVLAVGWDDNFPKENFSTQPPENGAWIVQNSWGEGWGDQGYFYMSYYDKVTGTLEGEDAFAYVVTPTASYGILHFHDPLGVTGAMSAGADKGNQWFSNVFTAEQDQFILAAGLYTLNPHTSLRISVYLNPDPANPSLGTTAMLPLTLTKTTPGYHVIDFDHGIFLRKNQTFSIVVQAVADGNQLGKPIAVESAIANYSSKARAERGQSFISTNGTNWTDTSTLSNLPAGFIASQESSNINVSLKALGTALPIPSDSSGCFILNAGNFMAR</sequence>
<dbReference type="InterPro" id="IPR040528">
    <property type="entry name" value="Lectin-like"/>
</dbReference>
<dbReference type="InterPro" id="IPR013128">
    <property type="entry name" value="Peptidase_C1A"/>
</dbReference>
<keyword evidence="3" id="KW-0732">Signal</keyword>
<name>A0ABT3N5Q1_9BACT</name>
<dbReference type="PROSITE" id="PS00639">
    <property type="entry name" value="THIOL_PROTEASE_HIS"/>
    <property type="match status" value="1"/>
</dbReference>
<gene>
    <name evidence="5" type="ORF">OOT00_02145</name>
</gene>